<dbReference type="GO" id="GO:0006260">
    <property type="term" value="P:DNA replication"/>
    <property type="evidence" value="ECO:0007669"/>
    <property type="project" value="TreeGrafter"/>
</dbReference>
<feature type="compositionally biased region" description="Basic residues" evidence="8">
    <location>
        <begin position="75"/>
        <end position="85"/>
    </location>
</feature>
<comment type="function">
    <text evidence="7">Releases the supercoiling and torsional tension of DNA introduced during the DNA replication and transcription by transiently cleaving and rejoining one strand of the DNA duplex. Introduces a single-strand break via transesterification at the specific target site 5'-[CT]CCTTp site in duplex DNA. The scissile phosphodiester is attacked by the catalytic tyrosine of the enzyme, resulting in the formation of a DNA-(3'-phosphotyrosyl)-enzyme intermediate and the expulsion of a 5'-OH DNA strand. The free DNA strand then undergoes passage around the unbroken strand thus removing DNA supercoils. Finally, in the religation step, the DNA 5'-OH attacks the covalent intermediate to expel the active-site tyrosine and restore the DNA phosphodiester backbone.</text>
</comment>
<dbReference type="InterPro" id="IPR011010">
    <property type="entry name" value="DNA_brk_join_enz"/>
</dbReference>
<dbReference type="PANTHER" id="PTHR10290:SF3">
    <property type="entry name" value="DNA TOPOISOMERASE 1"/>
    <property type="match status" value="1"/>
</dbReference>
<sequence length="545" mass="63127">MFENENDEKPLAELFAVYAKDVSRLAAQPKIVESFDALQQGRPEPEQLLDREDELPLAQLLEIKKERFRHSCRDSKKKNPLKSKKVRGEVKRGKRRSTRSNDLQMSRRFRPEDETTKWDSLEHNGVLFPPEYVPHGRPLLYNGSEIALPPEAEEVATFFAAKLGTDYVTKATFRKNFFEDFRKTLPSSLRERILRLEDCDFSRIRAYLDDLKEQKQNMPASKRKELRESEALRVAPYTVAIVDGRKEKVANFRVEPPGLFLGRGDHPLMGRVKRRITPEDVTLNLGPGAPIPPCPTPDHHWGSIVHNRKVTWLACWRDPISDEYKYVWLNAASHFKAVSDQEKFEKAQQLSKHITRIRKEYIKDFDSPNRHVQQRSVALYLIDKLALRVGNEKGDDEADTVGCCSLRVEHVLLQEPNTVQLDFLGKDSMRYFNKVTIDPRVFRRMREFIKGKKLFENIFDELKVDELNDYLKSLMPGLSAKVFRTYNASYTLDRLLNGTSTPGSDFHSRLLFYNEANKNVAILCNHQRSLPKTHTVMVGENPRTT</sequence>
<dbReference type="PROSITE" id="PS52038">
    <property type="entry name" value="TOPO_IB_2"/>
    <property type="match status" value="1"/>
</dbReference>
<dbReference type="SUPFAM" id="SSF56349">
    <property type="entry name" value="DNA breaking-rejoining enzymes"/>
    <property type="match status" value="1"/>
</dbReference>
<evidence type="ECO:0000256" key="4">
    <source>
        <dbReference type="ARBA" id="ARBA00023125"/>
    </source>
</evidence>
<dbReference type="Proteomes" id="UP000530660">
    <property type="component" value="Unassembled WGS sequence"/>
</dbReference>
<dbReference type="PRINTS" id="PR00416">
    <property type="entry name" value="EUTPISMRASEI"/>
</dbReference>
<reference evidence="10 11" key="1">
    <citation type="journal article" date="2020" name="J. Phycol.">
        <title>Comparative genome analysis reveals Cyanidiococcus gen. nov., a new extremophilic red algal genus sister to Cyanidioschyzon (Cyanidioschyzonaceae, Rhodophyta).</title>
        <authorList>
            <person name="Liu S.-L."/>
            <person name="Chiang Y.-R."/>
            <person name="Yoon H.S."/>
            <person name="Fu H.-Y."/>
        </authorList>
    </citation>
    <scope>NUCLEOTIDE SEQUENCE [LARGE SCALE GENOMIC DNA]</scope>
    <source>
        <strain evidence="10 11">THAL066</strain>
    </source>
</reference>
<dbReference type="EC" id="5.6.2.1" evidence="7"/>
<keyword evidence="4 6" id="KW-0238">DNA-binding</keyword>
<dbReference type="Gene3D" id="3.90.15.10">
    <property type="entry name" value="Topoisomerase I, Chain A, domain 3"/>
    <property type="match status" value="1"/>
</dbReference>
<dbReference type="SMART" id="SM00435">
    <property type="entry name" value="TOPEUc"/>
    <property type="match status" value="1"/>
</dbReference>
<keyword evidence="5 7" id="KW-0413">Isomerase</keyword>
<dbReference type="GO" id="GO:0005730">
    <property type="term" value="C:nucleolus"/>
    <property type="evidence" value="ECO:0007669"/>
    <property type="project" value="TreeGrafter"/>
</dbReference>
<evidence type="ECO:0000256" key="3">
    <source>
        <dbReference type="ARBA" id="ARBA00023029"/>
    </source>
</evidence>
<dbReference type="GO" id="GO:0006265">
    <property type="term" value="P:DNA topological change"/>
    <property type="evidence" value="ECO:0007669"/>
    <property type="project" value="UniProtKB-UniRule"/>
</dbReference>
<evidence type="ECO:0000256" key="2">
    <source>
        <dbReference type="ARBA" id="ARBA00006645"/>
    </source>
</evidence>
<evidence type="ECO:0000259" key="9">
    <source>
        <dbReference type="SMART" id="SM00435"/>
    </source>
</evidence>
<dbReference type="CDD" id="cd00660">
    <property type="entry name" value="Topoisomer_IB_N"/>
    <property type="match status" value="1"/>
</dbReference>
<evidence type="ECO:0000256" key="8">
    <source>
        <dbReference type="SAM" id="MobiDB-lite"/>
    </source>
</evidence>
<dbReference type="AlphaFoldDB" id="A0A7J7IJ26"/>
<dbReference type="InterPro" id="IPR013034">
    <property type="entry name" value="DNA_topo_DNA_db_N_dom1"/>
</dbReference>
<dbReference type="EMBL" id="VWRR01000008">
    <property type="protein sequence ID" value="KAF6003093.1"/>
    <property type="molecule type" value="Genomic_DNA"/>
</dbReference>
<feature type="region of interest" description="Disordered" evidence="8">
    <location>
        <begin position="71"/>
        <end position="111"/>
    </location>
</feature>
<dbReference type="Gene3D" id="1.10.10.41">
    <property type="entry name" value="Yeast DNA topoisomerase - domain 1"/>
    <property type="match status" value="1"/>
</dbReference>
<organism evidence="10 11">
    <name type="scientific">Cyanidiococcus yangmingshanensis</name>
    <dbReference type="NCBI Taxonomy" id="2690220"/>
    <lineage>
        <taxon>Eukaryota</taxon>
        <taxon>Rhodophyta</taxon>
        <taxon>Bangiophyceae</taxon>
        <taxon>Cyanidiales</taxon>
        <taxon>Cyanidiaceae</taxon>
        <taxon>Cyanidiococcus</taxon>
    </lineage>
</organism>
<dbReference type="InterPro" id="IPR051062">
    <property type="entry name" value="Topoisomerase_IB"/>
</dbReference>
<evidence type="ECO:0000256" key="5">
    <source>
        <dbReference type="ARBA" id="ARBA00023235"/>
    </source>
</evidence>
<gene>
    <name evidence="10" type="primary">TOP1</name>
    <name evidence="10" type="ORF">F1559_004005</name>
</gene>
<evidence type="ECO:0000313" key="11">
    <source>
        <dbReference type="Proteomes" id="UP000530660"/>
    </source>
</evidence>
<dbReference type="SUPFAM" id="SSF56741">
    <property type="entry name" value="Eukaryotic DNA topoisomerase I, N-terminal DNA-binding fragment"/>
    <property type="match status" value="1"/>
</dbReference>
<dbReference type="InterPro" id="IPR001631">
    <property type="entry name" value="TopoI"/>
</dbReference>
<dbReference type="GO" id="GO:0003677">
    <property type="term" value="F:DNA binding"/>
    <property type="evidence" value="ECO:0007669"/>
    <property type="project" value="UniProtKB-UniRule"/>
</dbReference>
<evidence type="ECO:0000256" key="6">
    <source>
        <dbReference type="PROSITE-ProRule" id="PRU01382"/>
    </source>
</evidence>
<evidence type="ECO:0000256" key="1">
    <source>
        <dbReference type="ARBA" id="ARBA00000213"/>
    </source>
</evidence>
<dbReference type="Pfam" id="PF02919">
    <property type="entry name" value="Topoisom_I_N"/>
    <property type="match status" value="1"/>
</dbReference>
<keyword evidence="3 7" id="KW-0799">Topoisomerase</keyword>
<proteinExistence type="inferred from homology"/>
<dbReference type="InterPro" id="IPR013030">
    <property type="entry name" value="DNA_topo_DNA_db_N_dom2"/>
</dbReference>
<dbReference type="FunFam" id="3.90.15.10:FF:000003">
    <property type="entry name" value="DNA topoisomerase I"/>
    <property type="match status" value="1"/>
</dbReference>
<dbReference type="OrthoDB" id="47179at2759"/>
<dbReference type="Gene3D" id="2.170.11.10">
    <property type="entry name" value="DNA Topoisomerase I, domain 2"/>
    <property type="match status" value="1"/>
</dbReference>
<protein>
    <recommendedName>
        <fullName evidence="7">DNA topoisomerase I</fullName>
        <ecNumber evidence="7">5.6.2.1</ecNumber>
    </recommendedName>
    <alternativeName>
        <fullName evidence="7">DNA topoisomerase 1</fullName>
    </alternativeName>
</protein>
<comment type="caution">
    <text evidence="6">Lacks conserved residue(s) required for the propagation of feature annotation.</text>
</comment>
<dbReference type="InterPro" id="IPR013499">
    <property type="entry name" value="TopoI_euk"/>
</dbReference>
<dbReference type="PANTHER" id="PTHR10290">
    <property type="entry name" value="DNA TOPOISOMERASE I"/>
    <property type="match status" value="1"/>
</dbReference>
<dbReference type="Pfam" id="PF01028">
    <property type="entry name" value="Topoisom_I"/>
    <property type="match status" value="1"/>
</dbReference>
<accession>A0A7J7IJ26</accession>
<dbReference type="InterPro" id="IPR013500">
    <property type="entry name" value="TopoI_cat_euk"/>
</dbReference>
<name>A0A7J7IJ26_9RHOD</name>
<dbReference type="InterPro" id="IPR014711">
    <property type="entry name" value="TopoI_cat_a-hlx-sub_euk"/>
</dbReference>
<keyword evidence="11" id="KW-1185">Reference proteome</keyword>
<comment type="caution">
    <text evidence="10">The sequence shown here is derived from an EMBL/GenBank/DDBJ whole genome shotgun (WGS) entry which is preliminary data.</text>
</comment>
<dbReference type="GO" id="GO:0005694">
    <property type="term" value="C:chromosome"/>
    <property type="evidence" value="ECO:0007669"/>
    <property type="project" value="InterPro"/>
</dbReference>
<dbReference type="InterPro" id="IPR008336">
    <property type="entry name" value="TopoI_DNA-bd_euk"/>
</dbReference>
<dbReference type="GO" id="GO:0003917">
    <property type="term" value="F:DNA topoisomerase type I (single strand cut, ATP-independent) activity"/>
    <property type="evidence" value="ECO:0007669"/>
    <property type="project" value="UniProtKB-UniRule"/>
</dbReference>
<dbReference type="CDD" id="cd00659">
    <property type="entry name" value="Topo_IB_C"/>
    <property type="match status" value="1"/>
</dbReference>
<comment type="catalytic activity">
    <reaction evidence="1 7">
        <text>ATP-independent breakage of single-stranded DNA, followed by passage and rejoining.</text>
        <dbReference type="EC" id="5.6.2.1"/>
    </reaction>
</comment>
<dbReference type="GO" id="GO:0007059">
    <property type="term" value="P:chromosome segregation"/>
    <property type="evidence" value="ECO:0007669"/>
    <property type="project" value="TreeGrafter"/>
</dbReference>
<evidence type="ECO:0000313" key="10">
    <source>
        <dbReference type="EMBL" id="KAF6003093.1"/>
    </source>
</evidence>
<evidence type="ECO:0000256" key="7">
    <source>
        <dbReference type="RuleBase" id="RU365101"/>
    </source>
</evidence>
<dbReference type="InterPro" id="IPR036202">
    <property type="entry name" value="TopoI_DNA-bd_euk_N_sf"/>
</dbReference>
<feature type="domain" description="DNA topoisomerase I eukaryotic-type" evidence="9">
    <location>
        <begin position="259"/>
        <end position="545"/>
    </location>
</feature>
<comment type="similarity">
    <text evidence="2 7">Belongs to the type IB topoisomerase family.</text>
</comment>